<comment type="pathway">
    <text evidence="2 12">Amino-acid biosynthesis; L-lysine biosynthesis via DAP pathway; (S)-tetrahydrodipicolinate from L-aspartate: step 3/4.</text>
</comment>
<evidence type="ECO:0000256" key="2">
    <source>
        <dbReference type="ARBA" id="ARBA00005120"/>
    </source>
</evidence>
<feature type="site" description="Part of a proton relay during catalysis" evidence="12">
    <location>
        <position position="43"/>
    </location>
</feature>
<evidence type="ECO:0000256" key="5">
    <source>
        <dbReference type="ARBA" id="ARBA00022490"/>
    </source>
</evidence>
<organism evidence="16 17">
    <name type="scientific">Candidatus Wallbacteria bacterium HGW-Wallbacteria-1</name>
    <dbReference type="NCBI Taxonomy" id="2013854"/>
    <lineage>
        <taxon>Bacteria</taxon>
        <taxon>Candidatus Walliibacteriota</taxon>
    </lineage>
</organism>
<evidence type="ECO:0000256" key="7">
    <source>
        <dbReference type="ARBA" id="ARBA00022915"/>
    </source>
</evidence>
<dbReference type="Pfam" id="PF00701">
    <property type="entry name" value="DHDPS"/>
    <property type="match status" value="1"/>
</dbReference>
<dbReference type="GO" id="GO:0005829">
    <property type="term" value="C:cytosol"/>
    <property type="evidence" value="ECO:0007669"/>
    <property type="project" value="TreeGrafter"/>
</dbReference>
<feature type="binding site" evidence="12 15">
    <location>
        <position position="202"/>
    </location>
    <ligand>
        <name>pyruvate</name>
        <dbReference type="ChEBI" id="CHEBI:15361"/>
    </ligand>
</feature>
<keyword evidence="7 12" id="KW-0220">Diaminopimelate biosynthesis</keyword>
<keyword evidence="6 12" id="KW-0028">Amino-acid biosynthesis</keyword>
<dbReference type="SMART" id="SM01130">
    <property type="entry name" value="DHDPS"/>
    <property type="match status" value="1"/>
</dbReference>
<comment type="caution">
    <text evidence="16">The sequence shown here is derived from an EMBL/GenBank/DDBJ whole genome shotgun (WGS) entry which is preliminary data.</text>
</comment>
<evidence type="ECO:0000256" key="15">
    <source>
        <dbReference type="PIRSR" id="PIRSR001365-2"/>
    </source>
</evidence>
<comment type="similarity">
    <text evidence="3 12 13">Belongs to the DapA family.</text>
</comment>
<dbReference type="GO" id="GO:0009089">
    <property type="term" value="P:lysine biosynthetic process via diaminopimelate"/>
    <property type="evidence" value="ECO:0007669"/>
    <property type="project" value="UniProtKB-UniRule"/>
</dbReference>
<dbReference type="SUPFAM" id="SSF51569">
    <property type="entry name" value="Aldolase"/>
    <property type="match status" value="1"/>
</dbReference>
<keyword evidence="10 12" id="KW-0704">Schiff base</keyword>
<evidence type="ECO:0000256" key="1">
    <source>
        <dbReference type="ARBA" id="ARBA00003294"/>
    </source>
</evidence>
<dbReference type="PANTHER" id="PTHR12128">
    <property type="entry name" value="DIHYDRODIPICOLINATE SYNTHASE"/>
    <property type="match status" value="1"/>
</dbReference>
<dbReference type="AlphaFoldDB" id="A0A2N1PST0"/>
<feature type="active site" description="Proton donor/acceptor" evidence="12 14">
    <location>
        <position position="132"/>
    </location>
</feature>
<keyword evidence="8 12" id="KW-0457">Lysine biosynthesis</keyword>
<evidence type="ECO:0000256" key="10">
    <source>
        <dbReference type="ARBA" id="ARBA00023270"/>
    </source>
</evidence>
<evidence type="ECO:0000256" key="13">
    <source>
        <dbReference type="PIRNR" id="PIRNR001365"/>
    </source>
</evidence>
<protein>
    <recommendedName>
        <fullName evidence="4 12">4-hydroxy-tetrahydrodipicolinate synthase</fullName>
        <shortName evidence="12">HTPA synthase</shortName>
        <ecNumber evidence="4 12">4.3.3.7</ecNumber>
    </recommendedName>
</protein>
<keyword evidence="9 12" id="KW-0456">Lyase</keyword>
<dbReference type="Gene3D" id="3.20.20.70">
    <property type="entry name" value="Aldolase class I"/>
    <property type="match status" value="1"/>
</dbReference>
<dbReference type="InterPro" id="IPR005263">
    <property type="entry name" value="DapA"/>
</dbReference>
<evidence type="ECO:0000256" key="12">
    <source>
        <dbReference type="HAMAP-Rule" id="MF_00418"/>
    </source>
</evidence>
<dbReference type="CDD" id="cd00950">
    <property type="entry name" value="DHDPS"/>
    <property type="match status" value="1"/>
</dbReference>
<name>A0A2N1PST0_9BACT</name>
<dbReference type="PROSITE" id="PS00665">
    <property type="entry name" value="DHDPS_1"/>
    <property type="match status" value="1"/>
</dbReference>
<evidence type="ECO:0000313" key="16">
    <source>
        <dbReference type="EMBL" id="PKK91399.1"/>
    </source>
</evidence>
<comment type="function">
    <text evidence="1 12">Catalyzes the condensation of (S)-aspartate-beta-semialdehyde [(S)-ASA] and pyruvate to 4-hydroxy-tetrahydrodipicolinate (HTPA).</text>
</comment>
<dbReference type="GO" id="GO:0019877">
    <property type="term" value="P:diaminopimelate biosynthetic process"/>
    <property type="evidence" value="ECO:0007669"/>
    <property type="project" value="UniProtKB-UniRule"/>
</dbReference>
<dbReference type="EMBL" id="PGXC01000003">
    <property type="protein sequence ID" value="PKK91399.1"/>
    <property type="molecule type" value="Genomic_DNA"/>
</dbReference>
<feature type="site" description="Part of a proton relay during catalysis" evidence="12">
    <location>
        <position position="106"/>
    </location>
</feature>
<comment type="catalytic activity">
    <reaction evidence="11 12">
        <text>L-aspartate 4-semialdehyde + pyruvate = (2S,4S)-4-hydroxy-2,3,4,5-tetrahydrodipicolinate + H2O + H(+)</text>
        <dbReference type="Rhea" id="RHEA:34171"/>
        <dbReference type="ChEBI" id="CHEBI:15361"/>
        <dbReference type="ChEBI" id="CHEBI:15377"/>
        <dbReference type="ChEBI" id="CHEBI:15378"/>
        <dbReference type="ChEBI" id="CHEBI:67139"/>
        <dbReference type="ChEBI" id="CHEBI:537519"/>
        <dbReference type="EC" id="4.3.3.7"/>
    </reaction>
</comment>
<evidence type="ECO:0000256" key="3">
    <source>
        <dbReference type="ARBA" id="ARBA00007592"/>
    </source>
</evidence>
<dbReference type="GO" id="GO:0008840">
    <property type="term" value="F:4-hydroxy-tetrahydrodipicolinate synthase activity"/>
    <property type="evidence" value="ECO:0007669"/>
    <property type="project" value="UniProtKB-UniRule"/>
</dbReference>
<dbReference type="EC" id="4.3.3.7" evidence="4 12"/>
<evidence type="ECO:0000256" key="8">
    <source>
        <dbReference type="ARBA" id="ARBA00023154"/>
    </source>
</evidence>
<feature type="active site" description="Schiff-base intermediate with substrate" evidence="12 14">
    <location>
        <position position="160"/>
    </location>
</feature>
<comment type="caution">
    <text evidence="12">Was originally thought to be a dihydrodipicolinate synthase (DHDPS), catalyzing the condensation of (S)-aspartate-beta-semialdehyde [(S)-ASA] and pyruvate to dihydrodipicolinate (DHDP). However, it was shown in E.coli that the product of the enzymatic reaction is not dihydrodipicolinate but in fact (4S)-4-hydroxy-2,3,4,5-tetrahydro-(2S)-dipicolinic acid (HTPA), and that the consecutive dehydration reaction leading to DHDP is not spontaneous but catalyzed by DapB.</text>
</comment>
<dbReference type="InterPro" id="IPR002220">
    <property type="entry name" value="DapA-like"/>
</dbReference>
<dbReference type="PANTHER" id="PTHR12128:SF66">
    <property type="entry name" value="4-HYDROXY-2-OXOGLUTARATE ALDOLASE, MITOCHONDRIAL"/>
    <property type="match status" value="1"/>
</dbReference>
<sequence>MLSGTFAAITTPFAGGALDKASLFAHALFLKDGGINGLFACGTTGEGATVEEVESLEVLNTLREALGDDFPIYMGTGSNSTSKTLKHSRKMADAGADGLLVVTPYYNKPTQEGLYRHFAEIAQSAGAPVFIYNVTGRTAVDIKASTVARLARIDGIIGIKEANADHRKILELRRDTSAEFSILSGDDYTVVPTIACGGNGVISVVANIIPALFSEMVDRALAGDFAEASRIQGNLIPLVDAMFIETNPIPVKEALSAMGFMTNEFRLPLCSMDESGRTRLLGVMNQFGLPVAGESDSQAVSKANNIGAVKQDG</sequence>
<dbReference type="InterPro" id="IPR013785">
    <property type="entry name" value="Aldolase_TIM"/>
</dbReference>
<dbReference type="UniPathway" id="UPA00034">
    <property type="reaction ID" value="UER00017"/>
</dbReference>
<evidence type="ECO:0000256" key="14">
    <source>
        <dbReference type="PIRSR" id="PIRSR001365-1"/>
    </source>
</evidence>
<dbReference type="InterPro" id="IPR020624">
    <property type="entry name" value="Schiff_base-form_aldolases_CS"/>
</dbReference>
<dbReference type="PRINTS" id="PR00146">
    <property type="entry name" value="DHPICSNTHASE"/>
</dbReference>
<gene>
    <name evidence="12" type="primary">dapA</name>
    <name evidence="16" type="ORF">CVV64_06445</name>
</gene>
<accession>A0A2N1PST0</accession>
<comment type="subunit">
    <text evidence="12">Homotetramer; dimer of dimers.</text>
</comment>
<comment type="subcellular location">
    <subcellularLocation>
        <location evidence="12">Cytoplasm</location>
    </subcellularLocation>
</comment>
<evidence type="ECO:0000256" key="4">
    <source>
        <dbReference type="ARBA" id="ARBA00012086"/>
    </source>
</evidence>
<evidence type="ECO:0000256" key="9">
    <source>
        <dbReference type="ARBA" id="ARBA00023239"/>
    </source>
</evidence>
<evidence type="ECO:0000313" key="17">
    <source>
        <dbReference type="Proteomes" id="UP000233256"/>
    </source>
</evidence>
<feature type="binding site" evidence="12 15">
    <location>
        <position position="44"/>
    </location>
    <ligand>
        <name>pyruvate</name>
        <dbReference type="ChEBI" id="CHEBI:15361"/>
    </ligand>
</feature>
<dbReference type="NCBIfam" id="TIGR00674">
    <property type="entry name" value="dapA"/>
    <property type="match status" value="1"/>
</dbReference>
<proteinExistence type="inferred from homology"/>
<reference evidence="16 17" key="1">
    <citation type="journal article" date="2017" name="ISME J.">
        <title>Potential for microbial H2 and metal transformations associated with novel bacteria and archaea in deep terrestrial subsurface sediments.</title>
        <authorList>
            <person name="Hernsdorf A.W."/>
            <person name="Amano Y."/>
            <person name="Miyakawa K."/>
            <person name="Ise K."/>
            <person name="Suzuki Y."/>
            <person name="Anantharaman K."/>
            <person name="Probst A."/>
            <person name="Burstein D."/>
            <person name="Thomas B.C."/>
            <person name="Banfield J.F."/>
        </authorList>
    </citation>
    <scope>NUCLEOTIDE SEQUENCE [LARGE SCALE GENOMIC DNA]</scope>
    <source>
        <strain evidence="16">HGW-Wallbacteria-1</strain>
    </source>
</reference>
<evidence type="ECO:0000256" key="6">
    <source>
        <dbReference type="ARBA" id="ARBA00022605"/>
    </source>
</evidence>
<keyword evidence="5 12" id="KW-0963">Cytoplasm</keyword>
<dbReference type="Proteomes" id="UP000233256">
    <property type="component" value="Unassembled WGS sequence"/>
</dbReference>
<evidence type="ECO:0000256" key="11">
    <source>
        <dbReference type="ARBA" id="ARBA00047836"/>
    </source>
</evidence>
<dbReference type="PIRSF" id="PIRSF001365">
    <property type="entry name" value="DHDPS"/>
    <property type="match status" value="1"/>
</dbReference>
<dbReference type="HAMAP" id="MF_00418">
    <property type="entry name" value="DapA"/>
    <property type="match status" value="1"/>
</dbReference>